<feature type="region of interest" description="Disordered" evidence="6">
    <location>
        <begin position="1"/>
        <end position="21"/>
    </location>
</feature>
<comment type="similarity">
    <text evidence="2">Belongs to the DRAM/TMEM150 family.</text>
</comment>
<evidence type="ECO:0000256" key="3">
    <source>
        <dbReference type="ARBA" id="ARBA00022692"/>
    </source>
</evidence>
<feature type="domain" description="CWH43-like N-terminal" evidence="8">
    <location>
        <begin position="33"/>
        <end position="178"/>
    </location>
</feature>
<dbReference type="InterPro" id="IPR050911">
    <property type="entry name" value="DRAM/TMEM150_Autophagy_Mod"/>
</dbReference>
<evidence type="ECO:0000256" key="1">
    <source>
        <dbReference type="ARBA" id="ARBA00004127"/>
    </source>
</evidence>
<comment type="subcellular location">
    <subcellularLocation>
        <location evidence="1">Endomembrane system</location>
        <topology evidence="1">Multi-pass membrane protein</topology>
    </subcellularLocation>
</comment>
<dbReference type="InterPro" id="IPR019402">
    <property type="entry name" value="CWH43_N"/>
</dbReference>
<evidence type="ECO:0000256" key="4">
    <source>
        <dbReference type="ARBA" id="ARBA00022989"/>
    </source>
</evidence>
<feature type="transmembrane region" description="Helical" evidence="7">
    <location>
        <begin position="117"/>
        <end position="141"/>
    </location>
</feature>
<keyword evidence="5 7" id="KW-0472">Membrane</keyword>
<evidence type="ECO:0000256" key="6">
    <source>
        <dbReference type="SAM" id="MobiDB-lite"/>
    </source>
</evidence>
<keyword evidence="3 7" id="KW-0812">Transmembrane</keyword>
<dbReference type="Proteomes" id="UP001186944">
    <property type="component" value="Unassembled WGS sequence"/>
</dbReference>
<dbReference type="PANTHER" id="PTHR21324:SF9">
    <property type="entry name" value="TRANSMEMBRANE PROTEIN 150A"/>
    <property type="match status" value="1"/>
</dbReference>
<dbReference type="PANTHER" id="PTHR21324">
    <property type="entry name" value="FASTING-INDUCIBLE INTEGRAL MEMBRANE PROTEIN TM6P1-RELATED"/>
    <property type="match status" value="1"/>
</dbReference>
<accession>A0AA88YFT2</accession>
<sequence length="187" mass="21021">MTLEERGSGSTEQDQTTHGGIKKPTRRCFIPLWFYPLATSISIPFACIVSYLIYLNSVEDKSSSWTDDFPFISDTGIYPPASCWFTLLFFFVGFFSFSSALVRYMQLKTECRGRRCVTILNIITFIAGCTSSVGVIIVAAFQYDRSLVIHLVGAGLAFGVACIFFILQTVMKISMSKEKRQRFVNGF</sequence>
<evidence type="ECO:0000256" key="7">
    <source>
        <dbReference type="SAM" id="Phobius"/>
    </source>
</evidence>
<dbReference type="GO" id="GO:0012505">
    <property type="term" value="C:endomembrane system"/>
    <property type="evidence" value="ECO:0007669"/>
    <property type="project" value="UniProtKB-SubCell"/>
</dbReference>
<dbReference type="Pfam" id="PF10277">
    <property type="entry name" value="Frag1"/>
    <property type="match status" value="1"/>
</dbReference>
<evidence type="ECO:0000313" key="10">
    <source>
        <dbReference type="Proteomes" id="UP001186944"/>
    </source>
</evidence>
<keyword evidence="4 7" id="KW-1133">Transmembrane helix</keyword>
<gene>
    <name evidence="9" type="ORF">FSP39_023720</name>
</gene>
<organism evidence="9 10">
    <name type="scientific">Pinctada imbricata</name>
    <name type="common">Atlantic pearl-oyster</name>
    <name type="synonym">Pinctada martensii</name>
    <dbReference type="NCBI Taxonomy" id="66713"/>
    <lineage>
        <taxon>Eukaryota</taxon>
        <taxon>Metazoa</taxon>
        <taxon>Spiralia</taxon>
        <taxon>Lophotrochozoa</taxon>
        <taxon>Mollusca</taxon>
        <taxon>Bivalvia</taxon>
        <taxon>Autobranchia</taxon>
        <taxon>Pteriomorphia</taxon>
        <taxon>Pterioida</taxon>
        <taxon>Pterioidea</taxon>
        <taxon>Pteriidae</taxon>
        <taxon>Pinctada</taxon>
    </lineage>
</organism>
<feature type="transmembrane region" description="Helical" evidence="7">
    <location>
        <begin position="147"/>
        <end position="170"/>
    </location>
</feature>
<evidence type="ECO:0000259" key="8">
    <source>
        <dbReference type="Pfam" id="PF10277"/>
    </source>
</evidence>
<feature type="compositionally biased region" description="Polar residues" evidence="6">
    <location>
        <begin position="8"/>
        <end position="18"/>
    </location>
</feature>
<feature type="transmembrane region" description="Helical" evidence="7">
    <location>
        <begin position="84"/>
        <end position="105"/>
    </location>
</feature>
<reference evidence="9" key="1">
    <citation type="submission" date="2019-08" db="EMBL/GenBank/DDBJ databases">
        <title>The improved chromosome-level genome for the pearl oyster Pinctada fucata martensii using PacBio sequencing and Hi-C.</title>
        <authorList>
            <person name="Zheng Z."/>
        </authorList>
    </citation>
    <scope>NUCLEOTIDE SEQUENCE</scope>
    <source>
        <strain evidence="9">ZZ-2019</strain>
        <tissue evidence="9">Adductor muscle</tissue>
    </source>
</reference>
<proteinExistence type="inferred from homology"/>
<keyword evidence="10" id="KW-1185">Reference proteome</keyword>
<comment type="caution">
    <text evidence="9">The sequence shown here is derived from an EMBL/GenBank/DDBJ whole genome shotgun (WGS) entry which is preliminary data.</text>
</comment>
<evidence type="ECO:0000313" key="9">
    <source>
        <dbReference type="EMBL" id="KAK3104020.1"/>
    </source>
</evidence>
<name>A0AA88YFT2_PINIB</name>
<dbReference type="AlphaFoldDB" id="A0AA88YFT2"/>
<evidence type="ECO:0000256" key="2">
    <source>
        <dbReference type="ARBA" id="ARBA00006565"/>
    </source>
</evidence>
<protein>
    <recommendedName>
        <fullName evidence="8">CWH43-like N-terminal domain-containing protein</fullName>
    </recommendedName>
</protein>
<evidence type="ECO:0000256" key="5">
    <source>
        <dbReference type="ARBA" id="ARBA00023136"/>
    </source>
</evidence>
<feature type="transmembrane region" description="Helical" evidence="7">
    <location>
        <begin position="32"/>
        <end position="54"/>
    </location>
</feature>
<dbReference type="EMBL" id="VSWD01000005">
    <property type="protein sequence ID" value="KAK3104020.1"/>
    <property type="molecule type" value="Genomic_DNA"/>
</dbReference>